<dbReference type="STRING" id="105984.A0A427XD48"/>
<feature type="compositionally biased region" description="Pro residues" evidence="2">
    <location>
        <begin position="198"/>
        <end position="214"/>
    </location>
</feature>
<dbReference type="GO" id="GO:0007076">
    <property type="term" value="P:mitotic chromosome condensation"/>
    <property type="evidence" value="ECO:0007669"/>
    <property type="project" value="TreeGrafter"/>
</dbReference>
<dbReference type="GeneID" id="39589984"/>
<dbReference type="GO" id="GO:0000796">
    <property type="term" value="C:condensin complex"/>
    <property type="evidence" value="ECO:0007669"/>
    <property type="project" value="TreeGrafter"/>
</dbReference>
<feature type="region of interest" description="Disordered" evidence="2">
    <location>
        <begin position="1107"/>
        <end position="1142"/>
    </location>
</feature>
<accession>A0A427XD48</accession>
<feature type="compositionally biased region" description="Basic and acidic residues" evidence="2">
    <location>
        <begin position="73"/>
        <end position="84"/>
    </location>
</feature>
<feature type="compositionally biased region" description="Low complexity" evidence="2">
    <location>
        <begin position="124"/>
        <end position="138"/>
    </location>
</feature>
<gene>
    <name evidence="3" type="ORF">EHS24_005441</name>
</gene>
<dbReference type="AlphaFoldDB" id="A0A427XD48"/>
<evidence type="ECO:0000313" key="3">
    <source>
        <dbReference type="EMBL" id="RSH76693.1"/>
    </source>
</evidence>
<dbReference type="PANTHER" id="PTHR43941:SF1">
    <property type="entry name" value="STRUCTURAL MAINTENANCE OF CHROMOSOMES PROTEIN 2"/>
    <property type="match status" value="1"/>
</dbReference>
<keyword evidence="1" id="KW-0175">Coiled coil</keyword>
<feature type="coiled-coil region" evidence="1">
    <location>
        <begin position="814"/>
        <end position="848"/>
    </location>
</feature>
<dbReference type="Proteomes" id="UP000279236">
    <property type="component" value="Unassembled WGS sequence"/>
</dbReference>
<feature type="coiled-coil region" evidence="1">
    <location>
        <begin position="636"/>
        <end position="698"/>
    </location>
</feature>
<feature type="compositionally biased region" description="Polar residues" evidence="2">
    <location>
        <begin position="85"/>
        <end position="118"/>
    </location>
</feature>
<feature type="region of interest" description="Disordered" evidence="2">
    <location>
        <begin position="975"/>
        <end position="1033"/>
    </location>
</feature>
<reference evidence="3 4" key="1">
    <citation type="submission" date="2018-11" db="EMBL/GenBank/DDBJ databases">
        <title>Genome sequence of Apiotrichum porosum DSM 27194.</title>
        <authorList>
            <person name="Aliyu H."/>
            <person name="Gorte O."/>
            <person name="Ochsenreither K."/>
        </authorList>
    </citation>
    <scope>NUCLEOTIDE SEQUENCE [LARGE SCALE GENOMIC DNA]</scope>
    <source>
        <strain evidence="3 4">DSM 27194</strain>
    </source>
</reference>
<feature type="compositionally biased region" description="Low complexity" evidence="2">
    <location>
        <begin position="215"/>
        <end position="233"/>
    </location>
</feature>
<feature type="compositionally biased region" description="Basic and acidic residues" evidence="2">
    <location>
        <begin position="1114"/>
        <end position="1142"/>
    </location>
</feature>
<evidence type="ECO:0000256" key="2">
    <source>
        <dbReference type="SAM" id="MobiDB-lite"/>
    </source>
</evidence>
<feature type="compositionally biased region" description="Low complexity" evidence="2">
    <location>
        <begin position="975"/>
        <end position="988"/>
    </location>
</feature>
<comment type="caution">
    <text evidence="3">The sequence shown here is derived from an EMBL/GenBank/DDBJ whole genome shotgun (WGS) entry which is preliminary data.</text>
</comment>
<dbReference type="RefSeq" id="XP_028471840.1">
    <property type="nucleotide sequence ID" value="XM_028620965.1"/>
</dbReference>
<evidence type="ECO:0000256" key="1">
    <source>
        <dbReference type="SAM" id="Coils"/>
    </source>
</evidence>
<dbReference type="GO" id="GO:0000785">
    <property type="term" value="C:chromatin"/>
    <property type="evidence" value="ECO:0007669"/>
    <property type="project" value="TreeGrafter"/>
</dbReference>
<feature type="region of interest" description="Disordered" evidence="2">
    <location>
        <begin position="194"/>
        <end position="260"/>
    </location>
</feature>
<feature type="compositionally biased region" description="Polar residues" evidence="2">
    <location>
        <begin position="235"/>
        <end position="248"/>
    </location>
</feature>
<feature type="compositionally biased region" description="Low complexity" evidence="2">
    <location>
        <begin position="10"/>
        <end position="57"/>
    </location>
</feature>
<dbReference type="PANTHER" id="PTHR43941">
    <property type="entry name" value="STRUCTURAL MAINTENANCE OF CHROMOSOMES PROTEIN 2"/>
    <property type="match status" value="1"/>
</dbReference>
<dbReference type="GO" id="GO:0003682">
    <property type="term" value="F:chromatin binding"/>
    <property type="evidence" value="ECO:0007669"/>
    <property type="project" value="TreeGrafter"/>
</dbReference>
<dbReference type="EMBL" id="RSCE01000022">
    <property type="protein sequence ID" value="RSH76693.1"/>
    <property type="molecule type" value="Genomic_DNA"/>
</dbReference>
<feature type="region of interest" description="Disordered" evidence="2">
    <location>
        <begin position="417"/>
        <end position="441"/>
    </location>
</feature>
<dbReference type="SUPFAM" id="SSF57997">
    <property type="entry name" value="Tropomyosin"/>
    <property type="match status" value="1"/>
</dbReference>
<evidence type="ECO:0000313" key="4">
    <source>
        <dbReference type="Proteomes" id="UP000279236"/>
    </source>
</evidence>
<name>A0A427XD48_9TREE</name>
<organism evidence="3 4">
    <name type="scientific">Apiotrichum porosum</name>
    <dbReference type="NCBI Taxonomy" id="105984"/>
    <lineage>
        <taxon>Eukaryota</taxon>
        <taxon>Fungi</taxon>
        <taxon>Dikarya</taxon>
        <taxon>Basidiomycota</taxon>
        <taxon>Agaricomycotina</taxon>
        <taxon>Tremellomycetes</taxon>
        <taxon>Trichosporonales</taxon>
        <taxon>Trichosporonaceae</taxon>
        <taxon>Apiotrichum</taxon>
    </lineage>
</organism>
<keyword evidence="4" id="KW-1185">Reference proteome</keyword>
<feature type="region of interest" description="Disordered" evidence="2">
    <location>
        <begin position="1"/>
        <end position="152"/>
    </location>
</feature>
<protein>
    <submittedName>
        <fullName evidence="3">Uncharacterized protein</fullName>
    </submittedName>
</protein>
<sequence>MSTVRTSDNPGVPSAGPGAGPQGAPSASTGGSSTSATAGIAPAAIPHIPDTPAPTAAGNTSTPLSAFLTRVKVANERQAQRDRANSSQPTSPTVSQLGKSLSSRGGSPTTVKSPLQNVPPSLPPAAAHIPPSPAAQSPVMAHQSTSTQAAAPVAPASTSIPVVVVLPPTAVSTSTQAAAGADAGVAPAPVRKTWAVAPPTPSPAPSSEPSPALPPAAAATVATVTTSPTAASAEGANTESSTVVSSTDARTEPVPTTPHQAATNLAPAPTVPATSAPALSIPASAATLAPLQPIAVVGTTFDDPIVVDSPTSSSDTADLPEAIAAAAASTSAVPSATRGLPMNTTQSAEDNLATSVAVQNIIRQWTAQAPTGINTSLPGASVQQQQQQQQQQAPAMIEEHLAYMNQFLQTAANDIVGSERRESRQREQALHQHYHAEQRKADERIQLEAQKTLTQSTKAHQLQKMLHDTQQMLDSVRFELGRHQRIASETAVALRAAQQQAANNDHVHNQAAAEIKSLRVETSRQQNLVTDLTAVNARHEKTIKGLISVKSQQERQLETFNDTIKKVKEDARKTIEADFAAQRKSLEDDSAALKEKIKHNILKMKDLDDNAKAREAAAQATADKAGLEVTVQKDIVAKLKKELDTVKTKLQASNSQVQAVDNELRQSRARVSTEQYRLAQLQKKVDSLDAQLLAATSARDQFKDSIVTLEKKVIDLDTAAAKKDLEIGYLTAEVDTKDAEIEKANLDHLHMDEAFKEIVINGVATVYKAIGQPVPAIPTGLPPMDKAKAVVELIHKAIRQVKSSTATNTTSTAQTNLATLLESKQRRVLELEEEVEGKDMDVKTAEKQLAVYEKQVTELVAGHKEELHRVKADLTRDSLSKEAEWRKMFSEQKSLCETLRTTCATLETENSAFKAENGKLAAKVFATPPLVEETQETSSPLVSKTASPVIKVAPTPTPAATITTGAPLTPVVSSRSSVVADSAAGSPSTPVDRKRRAQSPVQSSIARAEQRRRVDGETPTPVPASQGKKDKYSDAMYPGHRAWVGDHLGQLVGRDSHGWFCAMCMAVDGHPIKKAVDISVHYKKQHGFYLSDSATDQLEHIISRHDKMSKKWRHMQERPSGRKSEGRRSESRKSEGRRMTMA</sequence>
<dbReference type="GO" id="GO:0000793">
    <property type="term" value="C:condensed chromosome"/>
    <property type="evidence" value="ECO:0007669"/>
    <property type="project" value="TreeGrafter"/>
</dbReference>
<proteinExistence type="predicted"/>